<name>D3APP6_9FIRM</name>
<accession>D3APP6</accession>
<evidence type="ECO:0000313" key="1">
    <source>
        <dbReference type="EMBL" id="EFC96208.1"/>
    </source>
</evidence>
<protein>
    <submittedName>
        <fullName evidence="1">Uncharacterized protein</fullName>
    </submittedName>
</protein>
<evidence type="ECO:0000313" key="2">
    <source>
        <dbReference type="Proteomes" id="UP000004968"/>
    </source>
</evidence>
<reference evidence="1 2" key="1">
    <citation type="submission" date="2010-01" db="EMBL/GenBank/DDBJ databases">
        <authorList>
            <person name="Weinstock G."/>
            <person name="Sodergren E."/>
            <person name="Clifton S."/>
            <person name="Fulton L."/>
            <person name="Fulton B."/>
            <person name="Courtney L."/>
            <person name="Fronick C."/>
            <person name="Harrison M."/>
            <person name="Strong C."/>
            <person name="Farmer C."/>
            <person name="Delahaunty K."/>
            <person name="Markovic C."/>
            <person name="Hall O."/>
            <person name="Minx P."/>
            <person name="Tomlinson C."/>
            <person name="Mitreva M."/>
            <person name="Nelson J."/>
            <person name="Hou S."/>
            <person name="Wollam A."/>
            <person name="Pepin K.H."/>
            <person name="Johnson M."/>
            <person name="Bhonagiri V."/>
            <person name="Nash W.E."/>
            <person name="Warren W."/>
            <person name="Chinwalla A."/>
            <person name="Mardis E.R."/>
            <person name="Wilson R.K."/>
        </authorList>
    </citation>
    <scope>NUCLEOTIDE SEQUENCE [LARGE SCALE GENOMIC DNA]</scope>
    <source>
        <strain evidence="1 2">DSM 13479</strain>
    </source>
</reference>
<dbReference type="AlphaFoldDB" id="D3APP6"/>
<dbReference type="Proteomes" id="UP000004968">
    <property type="component" value="Unassembled WGS sequence"/>
</dbReference>
<organism evidence="1 2">
    <name type="scientific">Hungatella hathewayi DSM 13479</name>
    <dbReference type="NCBI Taxonomy" id="566550"/>
    <lineage>
        <taxon>Bacteria</taxon>
        <taxon>Bacillati</taxon>
        <taxon>Bacillota</taxon>
        <taxon>Clostridia</taxon>
        <taxon>Lachnospirales</taxon>
        <taxon>Lachnospiraceae</taxon>
        <taxon>Hungatella</taxon>
    </lineage>
</organism>
<gene>
    <name evidence="1" type="ORF">CLOSTHATH_05599</name>
</gene>
<sequence length="84" mass="9417">MVEYNYLNNHKQKGDCAMRTRATNTIAGEGRLLDTDELRAYTNLGRNNAMKLGEEIGAKVKIGKRVLWDKVKIDQYLDSLTGAG</sequence>
<proteinExistence type="predicted"/>
<dbReference type="HOGENOM" id="CLU_192889_0_0_9"/>
<comment type="caution">
    <text evidence="1">The sequence shown here is derived from an EMBL/GenBank/DDBJ whole genome shotgun (WGS) entry which is preliminary data.</text>
</comment>
<dbReference type="EMBL" id="ACIO01000598">
    <property type="protein sequence ID" value="EFC96208.1"/>
    <property type="molecule type" value="Genomic_DNA"/>
</dbReference>